<dbReference type="SMART" id="SM00822">
    <property type="entry name" value="PKS_KR"/>
    <property type="match status" value="1"/>
</dbReference>
<dbReference type="InterPro" id="IPR057326">
    <property type="entry name" value="KR_dom"/>
</dbReference>
<dbReference type="AlphaFoldDB" id="A0AA37XEG7"/>
<dbReference type="PANTHER" id="PTHR43639:SF1">
    <property type="entry name" value="SHORT-CHAIN DEHYDROGENASE_REDUCTASE FAMILY PROTEIN"/>
    <property type="match status" value="1"/>
</dbReference>
<dbReference type="GO" id="GO:0016491">
    <property type="term" value="F:oxidoreductase activity"/>
    <property type="evidence" value="ECO:0007669"/>
    <property type="project" value="UniProtKB-KW"/>
</dbReference>
<dbReference type="Proteomes" id="UP001157161">
    <property type="component" value="Unassembled WGS sequence"/>
</dbReference>
<evidence type="ECO:0000259" key="3">
    <source>
        <dbReference type="SMART" id="SM00822"/>
    </source>
</evidence>
<keyword evidence="5" id="KW-1185">Reference proteome</keyword>
<dbReference type="RefSeq" id="WP_284250539.1">
    <property type="nucleotide sequence ID" value="NZ_BSUM01000001.1"/>
</dbReference>
<dbReference type="SUPFAM" id="SSF51735">
    <property type="entry name" value="NAD(P)-binding Rossmann-fold domains"/>
    <property type="match status" value="1"/>
</dbReference>
<accession>A0AA37XEG7</accession>
<evidence type="ECO:0000256" key="1">
    <source>
        <dbReference type="ARBA" id="ARBA00006484"/>
    </source>
</evidence>
<protein>
    <submittedName>
        <fullName evidence="4">3-oxoacyl-ACP reductase</fullName>
    </submittedName>
</protein>
<feature type="domain" description="Ketoreductase" evidence="3">
    <location>
        <begin position="17"/>
        <end position="206"/>
    </location>
</feature>
<reference evidence="4" key="2">
    <citation type="submission" date="2023-02" db="EMBL/GenBank/DDBJ databases">
        <authorList>
            <person name="Sun Q."/>
            <person name="Mori K."/>
        </authorList>
    </citation>
    <scope>NUCLEOTIDE SEQUENCE</scope>
    <source>
        <strain evidence="4">NBRC 112290</strain>
    </source>
</reference>
<dbReference type="InterPro" id="IPR036291">
    <property type="entry name" value="NAD(P)-bd_dom_sf"/>
</dbReference>
<evidence type="ECO:0000313" key="4">
    <source>
        <dbReference type="EMBL" id="GMA31773.1"/>
    </source>
</evidence>
<comment type="caution">
    <text evidence="4">The sequence shown here is derived from an EMBL/GenBank/DDBJ whole genome shotgun (WGS) entry which is preliminary data.</text>
</comment>
<keyword evidence="2" id="KW-0560">Oxidoreductase</keyword>
<dbReference type="EMBL" id="BSUM01000001">
    <property type="protein sequence ID" value="GMA31773.1"/>
    <property type="molecule type" value="Genomic_DNA"/>
</dbReference>
<organism evidence="4 5">
    <name type="scientific">Litorihabitans aurantiacus</name>
    <dbReference type="NCBI Taxonomy" id="1930061"/>
    <lineage>
        <taxon>Bacteria</taxon>
        <taxon>Bacillati</taxon>
        <taxon>Actinomycetota</taxon>
        <taxon>Actinomycetes</taxon>
        <taxon>Micrococcales</taxon>
        <taxon>Beutenbergiaceae</taxon>
        <taxon>Litorihabitans</taxon>
    </lineage>
</organism>
<evidence type="ECO:0000256" key="2">
    <source>
        <dbReference type="ARBA" id="ARBA00023002"/>
    </source>
</evidence>
<gene>
    <name evidence="4" type="primary">fabG_2</name>
    <name evidence="4" type="ORF">GCM10025875_17650</name>
</gene>
<name>A0AA37XEG7_9MICO</name>
<dbReference type="PANTHER" id="PTHR43639">
    <property type="entry name" value="OXIDOREDUCTASE, SHORT-CHAIN DEHYDROGENASE/REDUCTASE FAMILY (AFU_ORTHOLOGUE AFUA_5G02870)"/>
    <property type="match status" value="1"/>
</dbReference>
<proteinExistence type="inferred from homology"/>
<dbReference type="PRINTS" id="PR00081">
    <property type="entry name" value="GDHRDH"/>
</dbReference>
<comment type="similarity">
    <text evidence="1">Belongs to the short-chain dehydrogenases/reductases (SDR) family.</text>
</comment>
<sequence>MSTPTSSPTTGAAPEPRRVVVTGGGTGLGAAIAERFARDGDDVLVVGRRREKLEETARRIDAEVGRAAVAVHACDLTDPAAVEELARDVAAGGAVDVLVANAGGGSTRAGADLAETAELTTDLFRLNVLTTVLTIEALRPHLRRPGARVITLSSIAGVRGGGTYGAMKGAISSLTLGLAAELGPDGVTVNALAPGFVPDTEFWDGRLSDEAVDQRVRPTLLGRAGLPSEVADAAAYLAGPGAAWTTGQILQVNGGACLGRG</sequence>
<dbReference type="CDD" id="cd05233">
    <property type="entry name" value="SDR_c"/>
    <property type="match status" value="1"/>
</dbReference>
<dbReference type="Gene3D" id="3.40.50.720">
    <property type="entry name" value="NAD(P)-binding Rossmann-like Domain"/>
    <property type="match status" value="1"/>
</dbReference>
<dbReference type="InterPro" id="IPR002347">
    <property type="entry name" value="SDR_fam"/>
</dbReference>
<evidence type="ECO:0000313" key="5">
    <source>
        <dbReference type="Proteomes" id="UP001157161"/>
    </source>
</evidence>
<dbReference type="PRINTS" id="PR00080">
    <property type="entry name" value="SDRFAMILY"/>
</dbReference>
<dbReference type="Pfam" id="PF13561">
    <property type="entry name" value="adh_short_C2"/>
    <property type="match status" value="1"/>
</dbReference>
<reference evidence="4" key="1">
    <citation type="journal article" date="2014" name="Int. J. Syst. Evol. Microbiol.">
        <title>Complete genome sequence of Corynebacterium casei LMG S-19264T (=DSM 44701T), isolated from a smear-ripened cheese.</title>
        <authorList>
            <consortium name="US DOE Joint Genome Institute (JGI-PGF)"/>
            <person name="Walter F."/>
            <person name="Albersmeier A."/>
            <person name="Kalinowski J."/>
            <person name="Ruckert C."/>
        </authorList>
    </citation>
    <scope>NUCLEOTIDE SEQUENCE</scope>
    <source>
        <strain evidence="4">NBRC 112290</strain>
    </source>
</reference>